<dbReference type="EMBL" id="BAABDF010000007">
    <property type="protein sequence ID" value="GAA3871183.1"/>
    <property type="molecule type" value="Genomic_DNA"/>
</dbReference>
<proteinExistence type="predicted"/>
<protein>
    <recommendedName>
        <fullName evidence="5">VPLPA-CTERM protein sorting domain-containing protein</fullName>
    </recommendedName>
</protein>
<accession>A0ABP7KCH9</accession>
<gene>
    <name evidence="3" type="ORF">GCM10022404_21380</name>
</gene>
<keyword evidence="1" id="KW-0472">Membrane</keyword>
<evidence type="ECO:0008006" key="5">
    <source>
        <dbReference type="Google" id="ProtNLM"/>
    </source>
</evidence>
<sequence length="281" mass="29949">MSTAVKLLAAAGVCLGSSFTAQAGTILLATFDYGPTTYNEMETTLESNGHTVDQVDARTGGALASALGSAAYDQVFFYDLTSSRYINQTDIDAVASFYSTHNSIVQDSRSYGLNNTTPDLKSVEWQLINNVANAFDRYGGGLWIGTDHNPTWTQNANPILSALGFDPIEGSHSQAVNDWDPTSELLDGLDPTQLWAQGHSVGHVSLGIQPNGVDMRYHFGHSSPASGAIPYISANFGTYIAPDEDPDDHLDTPVVPLPAGFPLILSGLAALGIIGRKRRKA</sequence>
<keyword evidence="1" id="KW-1133">Transmembrane helix</keyword>
<organism evidence="3 4">
    <name type="scientific">Celeribacter arenosi</name>
    <dbReference type="NCBI Taxonomy" id="792649"/>
    <lineage>
        <taxon>Bacteria</taxon>
        <taxon>Pseudomonadati</taxon>
        <taxon>Pseudomonadota</taxon>
        <taxon>Alphaproteobacteria</taxon>
        <taxon>Rhodobacterales</taxon>
        <taxon>Roseobacteraceae</taxon>
        <taxon>Celeribacter</taxon>
    </lineage>
</organism>
<dbReference type="Proteomes" id="UP001399917">
    <property type="component" value="Unassembled WGS sequence"/>
</dbReference>
<keyword evidence="1" id="KW-0812">Transmembrane</keyword>
<feature type="transmembrane region" description="Helical" evidence="1">
    <location>
        <begin position="255"/>
        <end position="275"/>
    </location>
</feature>
<evidence type="ECO:0000256" key="2">
    <source>
        <dbReference type="SAM" id="SignalP"/>
    </source>
</evidence>
<evidence type="ECO:0000313" key="3">
    <source>
        <dbReference type="EMBL" id="GAA3871183.1"/>
    </source>
</evidence>
<keyword evidence="2" id="KW-0732">Signal</keyword>
<reference evidence="4" key="1">
    <citation type="journal article" date="2019" name="Int. J. Syst. Evol. Microbiol.">
        <title>The Global Catalogue of Microorganisms (GCM) 10K type strain sequencing project: providing services to taxonomists for standard genome sequencing and annotation.</title>
        <authorList>
            <consortium name="The Broad Institute Genomics Platform"/>
            <consortium name="The Broad Institute Genome Sequencing Center for Infectious Disease"/>
            <person name="Wu L."/>
            <person name="Ma J."/>
        </authorList>
    </citation>
    <scope>NUCLEOTIDE SEQUENCE [LARGE SCALE GENOMIC DNA]</scope>
    <source>
        <strain evidence="4">JCM 17190</strain>
    </source>
</reference>
<feature type="chain" id="PRO_5047005016" description="VPLPA-CTERM protein sorting domain-containing protein" evidence="2">
    <location>
        <begin position="24"/>
        <end position="281"/>
    </location>
</feature>
<feature type="signal peptide" evidence="2">
    <location>
        <begin position="1"/>
        <end position="23"/>
    </location>
</feature>
<evidence type="ECO:0000313" key="4">
    <source>
        <dbReference type="Proteomes" id="UP001399917"/>
    </source>
</evidence>
<dbReference type="InterPro" id="IPR022472">
    <property type="entry name" value="VPLPA-CTERM"/>
</dbReference>
<keyword evidence="4" id="KW-1185">Reference proteome</keyword>
<dbReference type="NCBIfam" id="TIGR03370">
    <property type="entry name" value="VPLPA-CTERM"/>
    <property type="match status" value="1"/>
</dbReference>
<evidence type="ECO:0000256" key="1">
    <source>
        <dbReference type="SAM" id="Phobius"/>
    </source>
</evidence>
<comment type="caution">
    <text evidence="3">The sequence shown here is derived from an EMBL/GenBank/DDBJ whole genome shotgun (WGS) entry which is preliminary data.</text>
</comment>
<dbReference type="RefSeq" id="WP_344847116.1">
    <property type="nucleotide sequence ID" value="NZ_BAABDF010000007.1"/>
</dbReference>
<name>A0ABP7KCH9_9RHOB</name>